<reference evidence="10" key="2">
    <citation type="submission" date="2023-02" db="EMBL/GenBank/DDBJ databases">
        <authorList>
            <consortium name="DOE Joint Genome Institute"/>
            <person name="Mondo S.J."/>
            <person name="Chang Y."/>
            <person name="Wang Y."/>
            <person name="Ahrendt S."/>
            <person name="Andreopoulos W."/>
            <person name="Barry K."/>
            <person name="Beard J."/>
            <person name="Benny G.L."/>
            <person name="Blankenship S."/>
            <person name="Bonito G."/>
            <person name="Cuomo C."/>
            <person name="Desiro A."/>
            <person name="Gervers K.A."/>
            <person name="Hundley H."/>
            <person name="Kuo A."/>
            <person name="LaButti K."/>
            <person name="Lang B.F."/>
            <person name="Lipzen A."/>
            <person name="O'Donnell K."/>
            <person name="Pangilinan J."/>
            <person name="Reynolds N."/>
            <person name="Sandor L."/>
            <person name="Smith M.W."/>
            <person name="Tsang A."/>
            <person name="Grigoriev I.V."/>
            <person name="Stajich J.E."/>
            <person name="Spatafora J.W."/>
        </authorList>
    </citation>
    <scope>NUCLEOTIDE SEQUENCE</scope>
    <source>
        <strain evidence="10">RSA 2281</strain>
    </source>
</reference>
<evidence type="ECO:0000256" key="4">
    <source>
        <dbReference type="ARBA" id="ARBA00022692"/>
    </source>
</evidence>
<feature type="transmembrane region" description="Helical" evidence="8">
    <location>
        <begin position="278"/>
        <end position="300"/>
    </location>
</feature>
<sequence length="490" mass="54308">MSVTSQTTVVDPEVQGKTFVDGDQVGFRKGVYLSSIVAAVGGFLISFDTGATSGVLTMIPFRERFFNENNIDNLQELLLALYLMTATLGSFFSALFCDHLSRKYTIVFATVLFCIGNIFIVIGYNYGLLLAGRLVAGFGAGLLTNGIPLYHSEIAPPDIRGRLISFFTLMNTFGQVVGYFLTFGTSYLITNWSWRAPYLLQSLLSVLFGISMLFMPFSPRWLVDKGRIDDALATLAILRNTTNVQAEFNEIREEIEYEHSLGKRTYVELLSHTNRKRFFSASFVSIATAFTGIVAIWYYSPQIFQTAGLSDVSSSIAATGGTGILSFVCTAISLQWVVDTWGRKKLFVSGSVIMSISMFIIGALFEVYTTVDSGTGKINLQNTGARNTIIAFIYIFDGAYSFTWGITNYIYPAEVFNMRTRAKGLALTYGFFWAFSIMVTYCVPLFSATSVSGVYFFFGACQVVAMAGLWFLPETKGKTLEEMEYIFGAR</sequence>
<dbReference type="SUPFAM" id="SSF103473">
    <property type="entry name" value="MFS general substrate transporter"/>
    <property type="match status" value="1"/>
</dbReference>
<comment type="subcellular location">
    <subcellularLocation>
        <location evidence="1">Membrane</location>
        <topology evidence="1">Multi-pass membrane protein</topology>
    </subcellularLocation>
</comment>
<evidence type="ECO:0000256" key="3">
    <source>
        <dbReference type="ARBA" id="ARBA00022448"/>
    </source>
</evidence>
<feature type="transmembrane region" description="Helical" evidence="8">
    <location>
        <begin position="163"/>
        <end position="190"/>
    </location>
</feature>
<keyword evidence="5 8" id="KW-1133">Transmembrane helix</keyword>
<dbReference type="InterPro" id="IPR050360">
    <property type="entry name" value="MFS_Sugar_Transporters"/>
</dbReference>
<dbReference type="EMBL" id="JAIXMP010000009">
    <property type="protein sequence ID" value="KAI9268150.1"/>
    <property type="molecule type" value="Genomic_DNA"/>
</dbReference>
<feature type="transmembrane region" description="Helical" evidence="8">
    <location>
        <begin position="453"/>
        <end position="472"/>
    </location>
</feature>
<evidence type="ECO:0000256" key="2">
    <source>
        <dbReference type="ARBA" id="ARBA00010992"/>
    </source>
</evidence>
<evidence type="ECO:0000313" key="10">
    <source>
        <dbReference type="EMBL" id="KAI9268150.1"/>
    </source>
</evidence>
<evidence type="ECO:0000256" key="1">
    <source>
        <dbReference type="ARBA" id="ARBA00004141"/>
    </source>
</evidence>
<evidence type="ECO:0000256" key="6">
    <source>
        <dbReference type="ARBA" id="ARBA00023136"/>
    </source>
</evidence>
<dbReference type="PANTHER" id="PTHR48022:SF2">
    <property type="entry name" value="PLASTIDIC GLUCOSE TRANSPORTER 4"/>
    <property type="match status" value="1"/>
</dbReference>
<feature type="transmembrane region" description="Helical" evidence="8">
    <location>
        <begin position="312"/>
        <end position="334"/>
    </location>
</feature>
<dbReference type="InterPro" id="IPR020846">
    <property type="entry name" value="MFS_dom"/>
</dbReference>
<feature type="transmembrane region" description="Helical" evidence="8">
    <location>
        <begin position="389"/>
        <end position="412"/>
    </location>
</feature>
<reference evidence="10" key="1">
    <citation type="journal article" date="2022" name="IScience">
        <title>Evolution of zygomycete secretomes and the origins of terrestrial fungal ecologies.</title>
        <authorList>
            <person name="Chang Y."/>
            <person name="Wang Y."/>
            <person name="Mondo S."/>
            <person name="Ahrendt S."/>
            <person name="Andreopoulos W."/>
            <person name="Barry K."/>
            <person name="Beard J."/>
            <person name="Benny G.L."/>
            <person name="Blankenship S."/>
            <person name="Bonito G."/>
            <person name="Cuomo C."/>
            <person name="Desiro A."/>
            <person name="Gervers K.A."/>
            <person name="Hundley H."/>
            <person name="Kuo A."/>
            <person name="LaButti K."/>
            <person name="Lang B.F."/>
            <person name="Lipzen A."/>
            <person name="O'Donnell K."/>
            <person name="Pangilinan J."/>
            <person name="Reynolds N."/>
            <person name="Sandor L."/>
            <person name="Smith M.E."/>
            <person name="Tsang A."/>
            <person name="Grigoriev I.V."/>
            <person name="Stajich J.E."/>
            <person name="Spatafora J.W."/>
        </authorList>
    </citation>
    <scope>NUCLEOTIDE SEQUENCE</scope>
    <source>
        <strain evidence="10">RSA 2281</strain>
    </source>
</reference>
<gene>
    <name evidence="10" type="ORF">BDA99DRAFT_535666</name>
</gene>
<comment type="caution">
    <text evidence="10">The sequence shown here is derived from an EMBL/GenBank/DDBJ whole genome shotgun (WGS) entry which is preliminary data.</text>
</comment>
<dbReference type="GO" id="GO:0016020">
    <property type="term" value="C:membrane"/>
    <property type="evidence" value="ECO:0007669"/>
    <property type="project" value="UniProtKB-SubCell"/>
</dbReference>
<dbReference type="Gene3D" id="1.20.1250.20">
    <property type="entry name" value="MFS general substrate transporter like domains"/>
    <property type="match status" value="1"/>
</dbReference>
<dbReference type="GO" id="GO:0005351">
    <property type="term" value="F:carbohydrate:proton symporter activity"/>
    <property type="evidence" value="ECO:0007669"/>
    <property type="project" value="TreeGrafter"/>
</dbReference>
<dbReference type="NCBIfam" id="TIGR00879">
    <property type="entry name" value="SP"/>
    <property type="match status" value="1"/>
</dbReference>
<feature type="transmembrane region" description="Helical" evidence="8">
    <location>
        <begin position="130"/>
        <end position="151"/>
    </location>
</feature>
<keyword evidence="4 8" id="KW-0812">Transmembrane</keyword>
<evidence type="ECO:0000313" key="11">
    <source>
        <dbReference type="Proteomes" id="UP001209540"/>
    </source>
</evidence>
<dbReference type="PRINTS" id="PR00171">
    <property type="entry name" value="SUGRTRNSPORT"/>
</dbReference>
<feature type="transmembrane region" description="Helical" evidence="8">
    <location>
        <begin position="424"/>
        <end position="447"/>
    </location>
</feature>
<proteinExistence type="inferred from homology"/>
<dbReference type="InterPro" id="IPR036259">
    <property type="entry name" value="MFS_trans_sf"/>
</dbReference>
<dbReference type="PROSITE" id="PS50850">
    <property type="entry name" value="MFS"/>
    <property type="match status" value="1"/>
</dbReference>
<dbReference type="InterPro" id="IPR003663">
    <property type="entry name" value="Sugar/inositol_transpt"/>
</dbReference>
<evidence type="ECO:0000259" key="9">
    <source>
        <dbReference type="PROSITE" id="PS50850"/>
    </source>
</evidence>
<dbReference type="PANTHER" id="PTHR48022">
    <property type="entry name" value="PLASTIDIC GLUCOSE TRANSPORTER 4"/>
    <property type="match status" value="1"/>
</dbReference>
<evidence type="ECO:0000256" key="7">
    <source>
        <dbReference type="RuleBase" id="RU003346"/>
    </source>
</evidence>
<keyword evidence="11" id="KW-1185">Reference proteome</keyword>
<dbReference type="PROSITE" id="PS00217">
    <property type="entry name" value="SUGAR_TRANSPORT_2"/>
    <property type="match status" value="1"/>
</dbReference>
<evidence type="ECO:0000256" key="8">
    <source>
        <dbReference type="SAM" id="Phobius"/>
    </source>
</evidence>
<protein>
    <submittedName>
        <fullName evidence="10">General substrate transporter</fullName>
    </submittedName>
</protein>
<organism evidence="10 11">
    <name type="scientific">Phascolomyces articulosus</name>
    <dbReference type="NCBI Taxonomy" id="60185"/>
    <lineage>
        <taxon>Eukaryota</taxon>
        <taxon>Fungi</taxon>
        <taxon>Fungi incertae sedis</taxon>
        <taxon>Mucoromycota</taxon>
        <taxon>Mucoromycotina</taxon>
        <taxon>Mucoromycetes</taxon>
        <taxon>Mucorales</taxon>
        <taxon>Lichtheimiaceae</taxon>
        <taxon>Phascolomyces</taxon>
    </lineage>
</organism>
<feature type="domain" description="Major facilitator superfamily (MFS) profile" evidence="9">
    <location>
        <begin position="34"/>
        <end position="477"/>
    </location>
</feature>
<keyword evidence="3 7" id="KW-0813">Transport</keyword>
<keyword evidence="6 8" id="KW-0472">Membrane</keyword>
<comment type="similarity">
    <text evidence="2 7">Belongs to the major facilitator superfamily. Sugar transporter (TC 2.A.1.1) family.</text>
</comment>
<feature type="transmembrane region" description="Helical" evidence="8">
    <location>
        <begin position="196"/>
        <end position="217"/>
    </location>
</feature>
<dbReference type="InterPro" id="IPR005828">
    <property type="entry name" value="MFS_sugar_transport-like"/>
</dbReference>
<name>A0AAD5KEG0_9FUNG</name>
<accession>A0AAD5KEG0</accession>
<dbReference type="Proteomes" id="UP001209540">
    <property type="component" value="Unassembled WGS sequence"/>
</dbReference>
<dbReference type="FunFam" id="1.20.1250.20:FF:000134">
    <property type="entry name" value="MFS sugar transporter protein"/>
    <property type="match status" value="1"/>
</dbReference>
<dbReference type="AlphaFoldDB" id="A0AAD5KEG0"/>
<dbReference type="Pfam" id="PF00083">
    <property type="entry name" value="Sugar_tr"/>
    <property type="match status" value="1"/>
</dbReference>
<feature type="transmembrane region" description="Helical" evidence="8">
    <location>
        <begin position="36"/>
        <end position="59"/>
    </location>
</feature>
<feature type="transmembrane region" description="Helical" evidence="8">
    <location>
        <begin position="104"/>
        <end position="124"/>
    </location>
</feature>
<feature type="transmembrane region" description="Helical" evidence="8">
    <location>
        <begin position="79"/>
        <end position="97"/>
    </location>
</feature>
<evidence type="ECO:0000256" key="5">
    <source>
        <dbReference type="ARBA" id="ARBA00022989"/>
    </source>
</evidence>
<dbReference type="InterPro" id="IPR005829">
    <property type="entry name" value="Sugar_transporter_CS"/>
</dbReference>
<feature type="transmembrane region" description="Helical" evidence="8">
    <location>
        <begin position="346"/>
        <end position="369"/>
    </location>
</feature>